<name>A0A1X6ZYQ6_9RHOB</name>
<organism evidence="1 2">
    <name type="scientific">Pseudooceanicola marinus</name>
    <dbReference type="NCBI Taxonomy" id="396013"/>
    <lineage>
        <taxon>Bacteria</taxon>
        <taxon>Pseudomonadati</taxon>
        <taxon>Pseudomonadota</taxon>
        <taxon>Alphaproteobacteria</taxon>
        <taxon>Rhodobacterales</taxon>
        <taxon>Paracoccaceae</taxon>
        <taxon>Pseudooceanicola</taxon>
    </lineage>
</organism>
<dbReference type="GO" id="GO:0005886">
    <property type="term" value="C:plasma membrane"/>
    <property type="evidence" value="ECO:0007669"/>
    <property type="project" value="TreeGrafter"/>
</dbReference>
<dbReference type="InterPro" id="IPR027417">
    <property type="entry name" value="P-loop_NTPase"/>
</dbReference>
<dbReference type="PANTHER" id="PTHR30050:SF5">
    <property type="entry name" value="DNAA REGULATORY INACTIVATOR HDA"/>
    <property type="match status" value="1"/>
</dbReference>
<dbReference type="AlphaFoldDB" id="A0A1X6ZYQ6"/>
<dbReference type="PANTHER" id="PTHR30050">
    <property type="entry name" value="CHROMOSOMAL REPLICATION INITIATOR PROTEIN DNAA"/>
    <property type="match status" value="1"/>
</dbReference>
<dbReference type="Proteomes" id="UP000193963">
    <property type="component" value="Unassembled WGS sequence"/>
</dbReference>
<dbReference type="Gene3D" id="1.10.8.60">
    <property type="match status" value="1"/>
</dbReference>
<proteinExistence type="predicted"/>
<dbReference type="EMBL" id="FWFN01000007">
    <property type="protein sequence ID" value="SLN65589.1"/>
    <property type="molecule type" value="Genomic_DNA"/>
</dbReference>
<dbReference type="OrthoDB" id="7390113at2"/>
<sequence length="232" mass="25206">MTDHQKPLDLRIPPGRMSREDFILGSPNQMAFAMLESWPEGWSARKMALIGPRGSGKTHLTHIWATRADARLLDAADLPRADVPALARGSVAVEDVPKIAGDRAAEEALFHLHNLVLAEGNTLLVTADTAPARWPLVIPDLASRMQACPAVTLAAPDDALLGALLGKFFADRQVIPHPDVIPYLLRRIERSFTAAQRIAAALDAQSLAEQRPVTRAMAARVLERLAEATDRA</sequence>
<evidence type="ECO:0000313" key="2">
    <source>
        <dbReference type="Proteomes" id="UP000193963"/>
    </source>
</evidence>
<accession>A0A1X6ZYQ6</accession>
<dbReference type="RefSeq" id="WP_085889398.1">
    <property type="nucleotide sequence ID" value="NZ_FWFN01000007.1"/>
</dbReference>
<dbReference type="Gene3D" id="3.40.50.300">
    <property type="entry name" value="P-loop containing nucleotide triphosphate hydrolases"/>
    <property type="match status" value="2"/>
</dbReference>
<reference evidence="2" key="1">
    <citation type="submission" date="2017-03" db="EMBL/GenBank/DDBJ databases">
        <authorList>
            <person name="Rodrigo-Torres L."/>
            <person name="Arahal R.D."/>
            <person name="Lucena T."/>
        </authorList>
    </citation>
    <scope>NUCLEOTIDE SEQUENCE [LARGE SCALE GENOMIC DNA]</scope>
    <source>
        <strain evidence="2">CECT 7751</strain>
    </source>
</reference>
<dbReference type="SUPFAM" id="SSF52540">
    <property type="entry name" value="P-loop containing nucleoside triphosphate hydrolases"/>
    <property type="match status" value="1"/>
</dbReference>
<protein>
    <submittedName>
        <fullName evidence="1">DnaA regulatory inactivator Hda</fullName>
    </submittedName>
</protein>
<gene>
    <name evidence="1" type="primary">hda</name>
    <name evidence="1" type="ORF">PSM7751_03365</name>
</gene>
<dbReference type="GO" id="GO:0006270">
    <property type="term" value="P:DNA replication initiation"/>
    <property type="evidence" value="ECO:0007669"/>
    <property type="project" value="TreeGrafter"/>
</dbReference>
<dbReference type="GO" id="GO:0003688">
    <property type="term" value="F:DNA replication origin binding"/>
    <property type="evidence" value="ECO:0007669"/>
    <property type="project" value="TreeGrafter"/>
</dbReference>
<evidence type="ECO:0000313" key="1">
    <source>
        <dbReference type="EMBL" id="SLN65589.1"/>
    </source>
</evidence>
<keyword evidence="2" id="KW-1185">Reference proteome</keyword>